<dbReference type="Proteomes" id="UP000008810">
    <property type="component" value="Chromosome 3"/>
</dbReference>
<reference evidence="2" key="3">
    <citation type="submission" date="2018-08" db="UniProtKB">
        <authorList>
            <consortium name="EnsemblPlants"/>
        </authorList>
    </citation>
    <scope>IDENTIFICATION</scope>
    <source>
        <strain evidence="2">cv. Bd21</strain>
    </source>
</reference>
<name>A0A2K2D3V2_BRADI</name>
<evidence type="ECO:0000313" key="3">
    <source>
        <dbReference type="Proteomes" id="UP000008810"/>
    </source>
</evidence>
<dbReference type="Gramene" id="PNT68959">
    <property type="protein sequence ID" value="PNT68959"/>
    <property type="gene ID" value="BRADI_3g47505v3"/>
</dbReference>
<gene>
    <name evidence="1" type="ORF">BRADI_3g47505v3</name>
</gene>
<reference evidence="1" key="2">
    <citation type="submission" date="2017-06" db="EMBL/GenBank/DDBJ databases">
        <title>WGS assembly of Brachypodium distachyon.</title>
        <authorList>
            <consortium name="The International Brachypodium Initiative"/>
            <person name="Lucas S."/>
            <person name="Harmon-Smith M."/>
            <person name="Lail K."/>
            <person name="Tice H."/>
            <person name="Grimwood J."/>
            <person name="Bruce D."/>
            <person name="Barry K."/>
            <person name="Shu S."/>
            <person name="Lindquist E."/>
            <person name="Wang M."/>
            <person name="Pitluck S."/>
            <person name="Vogel J.P."/>
            <person name="Garvin D.F."/>
            <person name="Mockler T.C."/>
            <person name="Schmutz J."/>
            <person name="Rokhsar D."/>
            <person name="Bevan M.W."/>
        </authorList>
    </citation>
    <scope>NUCLEOTIDE SEQUENCE</scope>
    <source>
        <strain evidence="1">Bd21</strain>
    </source>
</reference>
<dbReference type="AlphaFoldDB" id="A0A2K2D3V2"/>
<reference evidence="1 2" key="1">
    <citation type="journal article" date="2010" name="Nature">
        <title>Genome sequencing and analysis of the model grass Brachypodium distachyon.</title>
        <authorList>
            <consortium name="International Brachypodium Initiative"/>
        </authorList>
    </citation>
    <scope>NUCLEOTIDE SEQUENCE [LARGE SCALE GENOMIC DNA]</scope>
    <source>
        <strain evidence="1 2">Bd21</strain>
    </source>
</reference>
<dbReference type="EMBL" id="CM000882">
    <property type="protein sequence ID" value="PNT68959.1"/>
    <property type="molecule type" value="Genomic_DNA"/>
</dbReference>
<protein>
    <submittedName>
        <fullName evidence="1 2">Uncharacterized protein</fullName>
    </submittedName>
</protein>
<dbReference type="EnsemblPlants" id="PNT68959">
    <property type="protein sequence ID" value="PNT68959"/>
    <property type="gene ID" value="BRADI_3g47505v3"/>
</dbReference>
<keyword evidence="3" id="KW-1185">Reference proteome</keyword>
<organism evidence="1">
    <name type="scientific">Brachypodium distachyon</name>
    <name type="common">Purple false brome</name>
    <name type="synonym">Trachynia distachya</name>
    <dbReference type="NCBI Taxonomy" id="15368"/>
    <lineage>
        <taxon>Eukaryota</taxon>
        <taxon>Viridiplantae</taxon>
        <taxon>Streptophyta</taxon>
        <taxon>Embryophyta</taxon>
        <taxon>Tracheophyta</taxon>
        <taxon>Spermatophyta</taxon>
        <taxon>Magnoliopsida</taxon>
        <taxon>Liliopsida</taxon>
        <taxon>Poales</taxon>
        <taxon>Poaceae</taxon>
        <taxon>BOP clade</taxon>
        <taxon>Pooideae</taxon>
        <taxon>Stipodae</taxon>
        <taxon>Brachypodieae</taxon>
        <taxon>Brachypodium</taxon>
    </lineage>
</organism>
<accession>A0A2K2D3V2</accession>
<dbReference type="InParanoid" id="A0A2K2D3V2"/>
<evidence type="ECO:0000313" key="1">
    <source>
        <dbReference type="EMBL" id="PNT68959.1"/>
    </source>
</evidence>
<evidence type="ECO:0000313" key="2">
    <source>
        <dbReference type="EnsemblPlants" id="PNT68959"/>
    </source>
</evidence>
<sequence>MYRLSQKVQKISVARGITLRVLQLDNDVHFSPTNNKSKRRISNFDNAFTCGHHLLSFKRHLQIPDSFPIWAKSLTLGWSLARFVAAPMSHLFCAAPSRPIRKNSLIARG</sequence>
<proteinExistence type="predicted"/>